<evidence type="ECO:0000259" key="3">
    <source>
        <dbReference type="Pfam" id="PF13359"/>
    </source>
</evidence>
<evidence type="ECO:0000313" key="5">
    <source>
        <dbReference type="Proteomes" id="UP000255165"/>
    </source>
</evidence>
<protein>
    <recommendedName>
        <fullName evidence="3">DDE Tnp4 domain-containing protein</fullName>
    </recommendedName>
</protein>
<dbReference type="GO" id="GO:0046872">
    <property type="term" value="F:metal ion binding"/>
    <property type="evidence" value="ECO:0007669"/>
    <property type="project" value="UniProtKB-KW"/>
</dbReference>
<sequence length="260" mass="28647">MSRLYPRKNLTQLFEGITGCRAAQIEVVVRCIASQVRGRGRPPKHSLRIQAIATLLRLRLNLTVRAIAALTGLPVATTARAIHRVVRCLAHAGFGQPSAQMLIVDTTSVRIGSSDLKAYSGHKHHRCAKVQVVATANGAIVDVSDSYPGSVHDKRIWDTEAPKFALGDVVVLGDKAYAGGHGEGVTLFRPTKRNESAYHSDKHAAKERNRQISRVRVRIEHVFARLKCWRVIAGIFPYHWSKLGVVVKALAVLHNLAREI</sequence>
<dbReference type="PANTHER" id="PTHR23080">
    <property type="entry name" value="THAP DOMAIN PROTEIN"/>
    <property type="match status" value="1"/>
</dbReference>
<feature type="domain" description="DDE Tnp4" evidence="3">
    <location>
        <begin position="104"/>
        <end position="255"/>
    </location>
</feature>
<accession>A0A370MV50</accession>
<reference evidence="5" key="1">
    <citation type="submission" date="2018-06" db="EMBL/GenBank/DDBJ databases">
        <authorList>
            <person name="Feng T."/>
            <person name="Jeon C.O."/>
        </authorList>
    </citation>
    <scope>NUCLEOTIDE SEQUENCE [LARGE SCALE GENOMIC DNA]</scope>
    <source>
        <strain evidence="5">S23</strain>
    </source>
</reference>
<dbReference type="Proteomes" id="UP000255165">
    <property type="component" value="Unassembled WGS sequence"/>
</dbReference>
<dbReference type="RefSeq" id="WP_115216981.1">
    <property type="nucleotide sequence ID" value="NZ_QKWJ01000217.1"/>
</dbReference>
<comment type="caution">
    <text evidence="4">The sequence shown here is derived from an EMBL/GenBank/DDBJ whole genome shotgun (WGS) entry which is preliminary data.</text>
</comment>
<comment type="cofactor">
    <cofactor evidence="1">
        <name>a divalent metal cation</name>
        <dbReference type="ChEBI" id="CHEBI:60240"/>
    </cofactor>
</comment>
<proteinExistence type="predicted"/>
<evidence type="ECO:0000313" key="4">
    <source>
        <dbReference type="EMBL" id="RDJ97253.1"/>
    </source>
</evidence>
<organism evidence="4 5">
    <name type="scientific">Cupriavidus lacunae</name>
    <dbReference type="NCBI Taxonomy" id="2666307"/>
    <lineage>
        <taxon>Bacteria</taxon>
        <taxon>Pseudomonadati</taxon>
        <taxon>Pseudomonadota</taxon>
        <taxon>Betaproteobacteria</taxon>
        <taxon>Burkholderiales</taxon>
        <taxon>Burkholderiaceae</taxon>
        <taxon>Cupriavidus</taxon>
    </lineage>
</organism>
<dbReference type="AlphaFoldDB" id="A0A370MV50"/>
<gene>
    <name evidence="4" type="ORF">DN412_42715</name>
</gene>
<dbReference type="InterPro" id="IPR027806">
    <property type="entry name" value="HARBI1_dom"/>
</dbReference>
<dbReference type="EMBL" id="QKWJ01000217">
    <property type="protein sequence ID" value="RDJ97253.1"/>
    <property type="molecule type" value="Genomic_DNA"/>
</dbReference>
<keyword evidence="5" id="KW-1185">Reference proteome</keyword>
<evidence type="ECO:0000256" key="2">
    <source>
        <dbReference type="ARBA" id="ARBA00022723"/>
    </source>
</evidence>
<evidence type="ECO:0000256" key="1">
    <source>
        <dbReference type="ARBA" id="ARBA00001968"/>
    </source>
</evidence>
<dbReference type="Pfam" id="PF13359">
    <property type="entry name" value="DDE_Tnp_4"/>
    <property type="match status" value="1"/>
</dbReference>
<keyword evidence="2" id="KW-0479">Metal-binding</keyword>
<name>A0A370MV50_9BURK</name>